<keyword evidence="3" id="KW-1185">Reference proteome</keyword>
<evidence type="ECO:0000313" key="2">
    <source>
        <dbReference type="EMBL" id="CBX91658.1"/>
    </source>
</evidence>
<dbReference type="VEuPathDB" id="FungiDB:LEMA_P071660.1"/>
<feature type="compositionally biased region" description="Polar residues" evidence="1">
    <location>
        <begin position="137"/>
        <end position="153"/>
    </location>
</feature>
<dbReference type="STRING" id="985895.E4ZK63"/>
<accession>E4ZK63</accession>
<reference evidence="3" key="1">
    <citation type="journal article" date="2011" name="Nat. Commun.">
        <title>Effector diversification within compartments of the Leptosphaeria maculans genome affected by Repeat-Induced Point mutations.</title>
        <authorList>
            <person name="Rouxel T."/>
            <person name="Grandaubert J."/>
            <person name="Hane J.K."/>
            <person name="Hoede C."/>
            <person name="van de Wouw A.P."/>
            <person name="Couloux A."/>
            <person name="Dominguez V."/>
            <person name="Anthouard V."/>
            <person name="Bally P."/>
            <person name="Bourras S."/>
            <person name="Cozijnsen A.J."/>
            <person name="Ciuffetti L.M."/>
            <person name="Degrave A."/>
            <person name="Dilmaghani A."/>
            <person name="Duret L."/>
            <person name="Fudal I."/>
            <person name="Goodwin S.B."/>
            <person name="Gout L."/>
            <person name="Glaser N."/>
            <person name="Linglin J."/>
            <person name="Kema G.H.J."/>
            <person name="Lapalu N."/>
            <person name="Lawrence C.B."/>
            <person name="May K."/>
            <person name="Meyer M."/>
            <person name="Ollivier B."/>
            <person name="Poulain J."/>
            <person name="Schoch C.L."/>
            <person name="Simon A."/>
            <person name="Spatafora J.W."/>
            <person name="Stachowiak A."/>
            <person name="Turgeon B.G."/>
            <person name="Tyler B.M."/>
            <person name="Vincent D."/>
            <person name="Weissenbach J."/>
            <person name="Amselem J."/>
            <person name="Quesneville H."/>
            <person name="Oliver R.P."/>
            <person name="Wincker P."/>
            <person name="Balesdent M.-H."/>
            <person name="Howlett B.J."/>
        </authorList>
    </citation>
    <scope>NUCLEOTIDE SEQUENCE [LARGE SCALE GENOMIC DNA]</scope>
    <source>
        <strain evidence="3">JN3 / isolate v23.1.3 / race Av1-4-5-6-7-8</strain>
    </source>
</reference>
<dbReference type="AlphaFoldDB" id="E4ZK63"/>
<evidence type="ECO:0000313" key="3">
    <source>
        <dbReference type="Proteomes" id="UP000002668"/>
    </source>
</evidence>
<feature type="region of interest" description="Disordered" evidence="1">
    <location>
        <begin position="422"/>
        <end position="468"/>
    </location>
</feature>
<feature type="region of interest" description="Disordered" evidence="1">
    <location>
        <begin position="394"/>
        <end position="413"/>
    </location>
</feature>
<dbReference type="HOGENOM" id="CLU_046569_0_0_1"/>
<dbReference type="GeneID" id="13287680"/>
<dbReference type="Proteomes" id="UP000002668">
    <property type="component" value="Genome"/>
</dbReference>
<name>E4ZK63_LEPMJ</name>
<protein>
    <submittedName>
        <fullName evidence="2">Uncharacterized protein</fullName>
    </submittedName>
</protein>
<feature type="compositionally biased region" description="Low complexity" evidence="1">
    <location>
        <begin position="272"/>
        <end position="284"/>
    </location>
</feature>
<evidence type="ECO:0000256" key="1">
    <source>
        <dbReference type="SAM" id="MobiDB-lite"/>
    </source>
</evidence>
<dbReference type="eggNOG" id="ENOG502SZ4K">
    <property type="taxonomic scope" value="Eukaryota"/>
</dbReference>
<dbReference type="OrthoDB" id="5345625at2759"/>
<feature type="region of interest" description="Disordered" evidence="1">
    <location>
        <begin position="213"/>
        <end position="243"/>
    </location>
</feature>
<organism evidence="3">
    <name type="scientific">Leptosphaeria maculans (strain JN3 / isolate v23.1.3 / race Av1-4-5-6-7-8)</name>
    <name type="common">Blackleg fungus</name>
    <name type="synonym">Phoma lingam</name>
    <dbReference type="NCBI Taxonomy" id="985895"/>
    <lineage>
        <taxon>Eukaryota</taxon>
        <taxon>Fungi</taxon>
        <taxon>Dikarya</taxon>
        <taxon>Ascomycota</taxon>
        <taxon>Pezizomycotina</taxon>
        <taxon>Dothideomycetes</taxon>
        <taxon>Pleosporomycetidae</taxon>
        <taxon>Pleosporales</taxon>
        <taxon>Pleosporineae</taxon>
        <taxon>Leptosphaeriaceae</taxon>
        <taxon>Plenodomus</taxon>
        <taxon>Plenodomus lingam/Leptosphaeria maculans species complex</taxon>
    </lineage>
</organism>
<proteinExistence type="predicted"/>
<feature type="compositionally biased region" description="Basic residues" evidence="1">
    <location>
        <begin position="458"/>
        <end position="468"/>
    </location>
</feature>
<sequence length="468" mass="51523">MPFSNGFADNSMCSPRYSELGVITLRMRYTAWDTENIFQRTVIYVEASEASVTIMPTWNHFTWTDSSWWASHHITDDTAKGGWRGMEMVPGWVNIASMATSYSPSITPSRRVLGDLTPKAINTPSSQPAGLGPPQVTRAQSPLKQVTPQSPANSADKENHGHSQAYTQGKKRSIDEVDSAETVDNLKMLARGRGDSLVDPVTRLTTDAMHVHTQNNPVGFANPGSPTERNTPTPEPEIMQNSQRSNQSFSDLLNYEMCASQKSEHGIPLEPARPSMAAPSASQSRKSRAEHLRTRLKFGLYKVKTNQVGKRDADIISTYEATVSYTSNASGKKTPIESLHSQKHVPNITISSSHHNETPIFIKANLDPFRPIGKLGAAPVLFMPPSSHNLTTISREPTSYDPPCPHPCAPANLTQSVSPQQLMSPLRQKQHSHSQYAQASRVGEYDDGDLNAAQAHVSTHRRLQGPRE</sequence>
<dbReference type="InParanoid" id="E4ZK63"/>
<feature type="region of interest" description="Disordered" evidence="1">
    <location>
        <begin position="116"/>
        <end position="178"/>
    </location>
</feature>
<feature type="region of interest" description="Disordered" evidence="1">
    <location>
        <begin position="268"/>
        <end position="288"/>
    </location>
</feature>
<dbReference type="EMBL" id="FP929072">
    <property type="protein sequence ID" value="CBX91658.1"/>
    <property type="molecule type" value="Genomic_DNA"/>
</dbReference>
<gene>
    <name evidence="2" type="ORF">LEMA_P071660.1</name>
</gene>